<feature type="domain" description="Kazal-like" evidence="2">
    <location>
        <begin position="33"/>
        <end position="63"/>
    </location>
</feature>
<dbReference type="OMA" id="QNPWLRP"/>
<dbReference type="HOGENOM" id="CLU_1604440_0_0_1"/>
<dbReference type="Gene3D" id="3.30.60.30">
    <property type="match status" value="1"/>
</dbReference>
<dbReference type="AlphaFoldDB" id="B4JQP0"/>
<dbReference type="PANTHER" id="PTHR21179">
    <property type="entry name" value="SERINE-TYPE ENDOPEPTIDASE INHIBITOR"/>
    <property type="match status" value="1"/>
</dbReference>
<gene>
    <name evidence="3" type="primary">Dgri\GH13148</name>
    <name evidence="3" type="ORF">Dgri_GH13148</name>
</gene>
<dbReference type="GO" id="GO:0004867">
    <property type="term" value="F:serine-type endopeptidase inhibitor activity"/>
    <property type="evidence" value="ECO:0007669"/>
    <property type="project" value="InterPro"/>
</dbReference>
<feature type="compositionally biased region" description="Low complexity" evidence="1">
    <location>
        <begin position="8"/>
        <end position="25"/>
    </location>
</feature>
<dbReference type="InterPro" id="IPR039932">
    <property type="entry name" value="Spink4-like"/>
</dbReference>
<dbReference type="PhylomeDB" id="B4JQP0"/>
<proteinExistence type="predicted"/>
<dbReference type="Proteomes" id="UP000001070">
    <property type="component" value="Unassembled WGS sequence"/>
</dbReference>
<dbReference type="EMBL" id="CH916372">
    <property type="protein sequence ID" value="EDV99220.1"/>
    <property type="molecule type" value="Genomic_DNA"/>
</dbReference>
<protein>
    <submittedName>
        <fullName evidence="3">GH13148</fullName>
    </submittedName>
</protein>
<dbReference type="InterPro" id="IPR036058">
    <property type="entry name" value="Kazal_dom_sf"/>
</dbReference>
<dbReference type="SUPFAM" id="SSF100895">
    <property type="entry name" value="Kazal-type serine protease inhibitors"/>
    <property type="match status" value="1"/>
</dbReference>
<feature type="region of interest" description="Disordered" evidence="1">
    <location>
        <begin position="107"/>
        <end position="147"/>
    </location>
</feature>
<organism evidence="4">
    <name type="scientific">Drosophila grimshawi</name>
    <name type="common">Hawaiian fruit fly</name>
    <name type="synonym">Idiomyia grimshawi</name>
    <dbReference type="NCBI Taxonomy" id="7222"/>
    <lineage>
        <taxon>Eukaryota</taxon>
        <taxon>Metazoa</taxon>
        <taxon>Ecdysozoa</taxon>
        <taxon>Arthropoda</taxon>
        <taxon>Hexapoda</taxon>
        <taxon>Insecta</taxon>
        <taxon>Pterygota</taxon>
        <taxon>Neoptera</taxon>
        <taxon>Endopterygota</taxon>
        <taxon>Diptera</taxon>
        <taxon>Brachycera</taxon>
        <taxon>Muscomorpha</taxon>
        <taxon>Ephydroidea</taxon>
        <taxon>Drosophilidae</taxon>
        <taxon>Drosophila</taxon>
        <taxon>Hawaiian Drosophila</taxon>
    </lineage>
</organism>
<dbReference type="eggNOG" id="ENOG502T7N0">
    <property type="taxonomic scope" value="Eukaryota"/>
</dbReference>
<dbReference type="PANTHER" id="PTHR21179:SF1">
    <property type="entry name" value="KAZ1-TYPE SERINE PROTEASE INHIBITOR-LIKE PROTEIN TYPE EPSILON-RELATED"/>
    <property type="match status" value="1"/>
</dbReference>
<dbReference type="Pfam" id="PF07648">
    <property type="entry name" value="Kazal_2"/>
    <property type="match status" value="1"/>
</dbReference>
<evidence type="ECO:0000313" key="3">
    <source>
        <dbReference type="EMBL" id="EDV99220.1"/>
    </source>
</evidence>
<feature type="region of interest" description="Disordered" evidence="1">
    <location>
        <begin position="1"/>
        <end position="25"/>
    </location>
</feature>
<feature type="compositionally biased region" description="Polar residues" evidence="1">
    <location>
        <begin position="126"/>
        <end position="139"/>
    </location>
</feature>
<sequence>MNPNTFITGQPVTPTVSTTTPQPTTASPRYLACIQSCPATSEYNPICGSDNINYYNSGRFNCAVLCGRMLLVLLYGALAIDNSNPKSQVEYISVQPSAEKPRIVPITRPPLLNQTPPPPPRDSKNFAYNPTTNTWTQIGSHDPRPDEDTFIWNQSNDKWLTNVAGS</sequence>
<reference evidence="3 4" key="1">
    <citation type="journal article" date="2007" name="Nature">
        <title>Evolution of genes and genomes on the Drosophila phylogeny.</title>
        <authorList>
            <consortium name="Drosophila 12 Genomes Consortium"/>
            <person name="Clark A.G."/>
            <person name="Eisen M.B."/>
            <person name="Smith D.R."/>
            <person name="Bergman C.M."/>
            <person name="Oliver B."/>
            <person name="Markow T.A."/>
            <person name="Kaufman T.C."/>
            <person name="Kellis M."/>
            <person name="Gelbart W."/>
            <person name="Iyer V.N."/>
            <person name="Pollard D.A."/>
            <person name="Sackton T.B."/>
            <person name="Larracuente A.M."/>
            <person name="Singh N.D."/>
            <person name="Abad J.P."/>
            <person name="Abt D.N."/>
            <person name="Adryan B."/>
            <person name="Aguade M."/>
            <person name="Akashi H."/>
            <person name="Anderson W.W."/>
            <person name="Aquadro C.F."/>
            <person name="Ardell D.H."/>
            <person name="Arguello R."/>
            <person name="Artieri C.G."/>
            <person name="Barbash D.A."/>
            <person name="Barker D."/>
            <person name="Barsanti P."/>
            <person name="Batterham P."/>
            <person name="Batzoglou S."/>
            <person name="Begun D."/>
            <person name="Bhutkar A."/>
            <person name="Blanco E."/>
            <person name="Bosak S.A."/>
            <person name="Bradley R.K."/>
            <person name="Brand A.D."/>
            <person name="Brent M.R."/>
            <person name="Brooks A.N."/>
            <person name="Brown R.H."/>
            <person name="Butlin R.K."/>
            <person name="Caggese C."/>
            <person name="Calvi B.R."/>
            <person name="Bernardo de Carvalho A."/>
            <person name="Caspi A."/>
            <person name="Castrezana S."/>
            <person name="Celniker S.E."/>
            <person name="Chang J.L."/>
            <person name="Chapple C."/>
            <person name="Chatterji S."/>
            <person name="Chinwalla A."/>
            <person name="Civetta A."/>
            <person name="Clifton S.W."/>
            <person name="Comeron J.M."/>
            <person name="Costello J.C."/>
            <person name="Coyne J.A."/>
            <person name="Daub J."/>
            <person name="David R.G."/>
            <person name="Delcher A.L."/>
            <person name="Delehaunty K."/>
            <person name="Do C.B."/>
            <person name="Ebling H."/>
            <person name="Edwards K."/>
            <person name="Eickbush T."/>
            <person name="Evans J.D."/>
            <person name="Filipski A."/>
            <person name="Findeiss S."/>
            <person name="Freyhult E."/>
            <person name="Fulton L."/>
            <person name="Fulton R."/>
            <person name="Garcia A.C."/>
            <person name="Gardiner A."/>
            <person name="Garfield D.A."/>
            <person name="Garvin B.E."/>
            <person name="Gibson G."/>
            <person name="Gilbert D."/>
            <person name="Gnerre S."/>
            <person name="Godfrey J."/>
            <person name="Good R."/>
            <person name="Gotea V."/>
            <person name="Gravely B."/>
            <person name="Greenberg A.J."/>
            <person name="Griffiths-Jones S."/>
            <person name="Gross S."/>
            <person name="Guigo R."/>
            <person name="Gustafson E.A."/>
            <person name="Haerty W."/>
            <person name="Hahn M.W."/>
            <person name="Halligan D.L."/>
            <person name="Halpern A.L."/>
            <person name="Halter G.M."/>
            <person name="Han M.V."/>
            <person name="Heger A."/>
            <person name="Hillier L."/>
            <person name="Hinrichs A.S."/>
            <person name="Holmes I."/>
            <person name="Hoskins R.A."/>
            <person name="Hubisz M.J."/>
            <person name="Hultmark D."/>
            <person name="Huntley M.A."/>
            <person name="Jaffe D.B."/>
            <person name="Jagadeeshan S."/>
            <person name="Jeck W.R."/>
            <person name="Johnson J."/>
            <person name="Jones C.D."/>
            <person name="Jordan W.C."/>
            <person name="Karpen G.H."/>
            <person name="Kataoka E."/>
            <person name="Keightley P.D."/>
            <person name="Kheradpour P."/>
            <person name="Kirkness E.F."/>
            <person name="Koerich L.B."/>
            <person name="Kristiansen K."/>
            <person name="Kudrna D."/>
            <person name="Kulathinal R.J."/>
            <person name="Kumar S."/>
            <person name="Kwok R."/>
            <person name="Lander E."/>
            <person name="Langley C.H."/>
            <person name="Lapoint R."/>
            <person name="Lazzaro B.P."/>
            <person name="Lee S.J."/>
            <person name="Levesque L."/>
            <person name="Li R."/>
            <person name="Lin C.F."/>
            <person name="Lin M.F."/>
            <person name="Lindblad-Toh K."/>
            <person name="Llopart A."/>
            <person name="Long M."/>
            <person name="Low L."/>
            <person name="Lozovsky E."/>
            <person name="Lu J."/>
            <person name="Luo M."/>
            <person name="Machado C.A."/>
            <person name="Makalowski W."/>
            <person name="Marzo M."/>
            <person name="Matsuda M."/>
            <person name="Matzkin L."/>
            <person name="McAllister B."/>
            <person name="McBride C.S."/>
            <person name="McKernan B."/>
            <person name="McKernan K."/>
            <person name="Mendez-Lago M."/>
            <person name="Minx P."/>
            <person name="Mollenhauer M.U."/>
            <person name="Montooth K."/>
            <person name="Mount S.M."/>
            <person name="Mu X."/>
            <person name="Myers E."/>
            <person name="Negre B."/>
            <person name="Newfeld S."/>
            <person name="Nielsen R."/>
            <person name="Noor M.A."/>
            <person name="O'Grady P."/>
            <person name="Pachter L."/>
            <person name="Papaceit M."/>
            <person name="Parisi M.J."/>
            <person name="Parisi M."/>
            <person name="Parts L."/>
            <person name="Pedersen J.S."/>
            <person name="Pesole G."/>
            <person name="Phillippy A.M."/>
            <person name="Ponting C.P."/>
            <person name="Pop M."/>
            <person name="Porcelli D."/>
            <person name="Powell J.R."/>
            <person name="Prohaska S."/>
            <person name="Pruitt K."/>
            <person name="Puig M."/>
            <person name="Quesneville H."/>
            <person name="Ram K.R."/>
            <person name="Rand D."/>
            <person name="Rasmussen M.D."/>
            <person name="Reed L.K."/>
            <person name="Reenan R."/>
            <person name="Reily A."/>
            <person name="Remington K.A."/>
            <person name="Rieger T.T."/>
            <person name="Ritchie M.G."/>
            <person name="Robin C."/>
            <person name="Rogers Y.H."/>
            <person name="Rohde C."/>
            <person name="Rozas J."/>
            <person name="Rubenfield M.J."/>
            <person name="Ruiz A."/>
            <person name="Russo S."/>
            <person name="Salzberg S.L."/>
            <person name="Sanchez-Gracia A."/>
            <person name="Saranga D.J."/>
            <person name="Sato H."/>
            <person name="Schaeffer S.W."/>
            <person name="Schatz M.C."/>
            <person name="Schlenke T."/>
            <person name="Schwartz R."/>
            <person name="Segarra C."/>
            <person name="Singh R.S."/>
            <person name="Sirot L."/>
            <person name="Sirota M."/>
            <person name="Sisneros N.B."/>
            <person name="Smith C.D."/>
            <person name="Smith T.F."/>
            <person name="Spieth J."/>
            <person name="Stage D.E."/>
            <person name="Stark A."/>
            <person name="Stephan W."/>
            <person name="Strausberg R.L."/>
            <person name="Strempel S."/>
            <person name="Sturgill D."/>
            <person name="Sutton G."/>
            <person name="Sutton G.G."/>
            <person name="Tao W."/>
            <person name="Teichmann S."/>
            <person name="Tobari Y.N."/>
            <person name="Tomimura Y."/>
            <person name="Tsolas J.M."/>
            <person name="Valente V.L."/>
            <person name="Venter E."/>
            <person name="Venter J.C."/>
            <person name="Vicario S."/>
            <person name="Vieira F.G."/>
            <person name="Vilella A.J."/>
            <person name="Villasante A."/>
            <person name="Walenz B."/>
            <person name="Wang J."/>
            <person name="Wasserman M."/>
            <person name="Watts T."/>
            <person name="Wilson D."/>
            <person name="Wilson R.K."/>
            <person name="Wing R.A."/>
            <person name="Wolfner M.F."/>
            <person name="Wong A."/>
            <person name="Wong G.K."/>
            <person name="Wu C.I."/>
            <person name="Wu G."/>
            <person name="Yamamoto D."/>
            <person name="Yang H.P."/>
            <person name="Yang S.P."/>
            <person name="Yorke J.A."/>
            <person name="Yoshida K."/>
            <person name="Zdobnov E."/>
            <person name="Zhang P."/>
            <person name="Zhang Y."/>
            <person name="Zimin A.V."/>
            <person name="Baldwin J."/>
            <person name="Abdouelleil A."/>
            <person name="Abdulkadir J."/>
            <person name="Abebe A."/>
            <person name="Abera B."/>
            <person name="Abreu J."/>
            <person name="Acer S.C."/>
            <person name="Aftuck L."/>
            <person name="Alexander A."/>
            <person name="An P."/>
            <person name="Anderson E."/>
            <person name="Anderson S."/>
            <person name="Arachi H."/>
            <person name="Azer M."/>
            <person name="Bachantsang P."/>
            <person name="Barry A."/>
            <person name="Bayul T."/>
            <person name="Berlin A."/>
            <person name="Bessette D."/>
            <person name="Bloom T."/>
            <person name="Blye J."/>
            <person name="Boguslavskiy L."/>
            <person name="Bonnet C."/>
            <person name="Boukhgalter B."/>
            <person name="Bourzgui I."/>
            <person name="Brown A."/>
            <person name="Cahill P."/>
            <person name="Channer S."/>
            <person name="Cheshatsang Y."/>
            <person name="Chuda L."/>
            <person name="Citroen M."/>
            <person name="Collymore A."/>
            <person name="Cooke P."/>
            <person name="Costello M."/>
            <person name="D'Aco K."/>
            <person name="Daza R."/>
            <person name="De Haan G."/>
            <person name="DeGray S."/>
            <person name="DeMaso C."/>
            <person name="Dhargay N."/>
            <person name="Dooley K."/>
            <person name="Dooley E."/>
            <person name="Doricent M."/>
            <person name="Dorje P."/>
            <person name="Dorjee K."/>
            <person name="Dupes A."/>
            <person name="Elong R."/>
            <person name="Falk J."/>
            <person name="Farina A."/>
            <person name="Faro S."/>
            <person name="Ferguson D."/>
            <person name="Fisher S."/>
            <person name="Foley C.D."/>
            <person name="Franke A."/>
            <person name="Friedrich D."/>
            <person name="Gadbois L."/>
            <person name="Gearin G."/>
            <person name="Gearin C.R."/>
            <person name="Giannoukos G."/>
            <person name="Goode T."/>
            <person name="Graham J."/>
            <person name="Grandbois E."/>
            <person name="Grewal S."/>
            <person name="Gyaltsen K."/>
            <person name="Hafez N."/>
            <person name="Hagos B."/>
            <person name="Hall J."/>
            <person name="Henson C."/>
            <person name="Hollinger A."/>
            <person name="Honan T."/>
            <person name="Huard M.D."/>
            <person name="Hughes L."/>
            <person name="Hurhula B."/>
            <person name="Husby M.E."/>
            <person name="Kamat A."/>
            <person name="Kanga B."/>
            <person name="Kashin S."/>
            <person name="Khazanovich D."/>
            <person name="Kisner P."/>
            <person name="Lance K."/>
            <person name="Lara M."/>
            <person name="Lee W."/>
            <person name="Lennon N."/>
            <person name="Letendre F."/>
            <person name="LeVine R."/>
            <person name="Lipovsky A."/>
            <person name="Liu X."/>
            <person name="Liu J."/>
            <person name="Liu S."/>
            <person name="Lokyitsang T."/>
            <person name="Lokyitsang Y."/>
            <person name="Lubonja R."/>
            <person name="Lui A."/>
            <person name="MacDonald P."/>
            <person name="Magnisalis V."/>
            <person name="Maru K."/>
            <person name="Matthews C."/>
            <person name="McCusker W."/>
            <person name="McDonough S."/>
            <person name="Mehta T."/>
            <person name="Meldrim J."/>
            <person name="Meneus L."/>
            <person name="Mihai O."/>
            <person name="Mihalev A."/>
            <person name="Mihova T."/>
            <person name="Mittelman R."/>
            <person name="Mlenga V."/>
            <person name="Montmayeur A."/>
            <person name="Mulrain L."/>
            <person name="Navidi A."/>
            <person name="Naylor J."/>
            <person name="Negash T."/>
            <person name="Nguyen T."/>
            <person name="Nguyen N."/>
            <person name="Nicol R."/>
            <person name="Norbu C."/>
            <person name="Norbu N."/>
            <person name="Novod N."/>
            <person name="O'Neill B."/>
            <person name="Osman S."/>
            <person name="Markiewicz E."/>
            <person name="Oyono O.L."/>
            <person name="Patti C."/>
            <person name="Phunkhang P."/>
            <person name="Pierre F."/>
            <person name="Priest M."/>
            <person name="Raghuraman S."/>
            <person name="Rege F."/>
            <person name="Reyes R."/>
            <person name="Rise C."/>
            <person name="Rogov P."/>
            <person name="Ross K."/>
            <person name="Ryan E."/>
            <person name="Settipalli S."/>
            <person name="Shea T."/>
            <person name="Sherpa N."/>
            <person name="Shi L."/>
            <person name="Shih D."/>
            <person name="Sparrow T."/>
            <person name="Spaulding J."/>
            <person name="Stalker J."/>
            <person name="Stange-Thomann N."/>
            <person name="Stavropoulos S."/>
            <person name="Stone C."/>
            <person name="Strader C."/>
            <person name="Tesfaye S."/>
            <person name="Thomson T."/>
            <person name="Thoulutsang Y."/>
            <person name="Thoulutsang D."/>
            <person name="Topham K."/>
            <person name="Topping I."/>
            <person name="Tsamla T."/>
            <person name="Vassiliev H."/>
            <person name="Vo A."/>
            <person name="Wangchuk T."/>
            <person name="Wangdi T."/>
            <person name="Weiand M."/>
            <person name="Wilkinson J."/>
            <person name="Wilson A."/>
            <person name="Yadav S."/>
            <person name="Young G."/>
            <person name="Yu Q."/>
            <person name="Zembek L."/>
            <person name="Zhong D."/>
            <person name="Zimmer A."/>
            <person name="Zwirko Z."/>
            <person name="Jaffe D.B."/>
            <person name="Alvarez P."/>
            <person name="Brockman W."/>
            <person name="Butler J."/>
            <person name="Chin C."/>
            <person name="Gnerre S."/>
            <person name="Grabherr M."/>
            <person name="Kleber M."/>
            <person name="Mauceli E."/>
            <person name="MacCallum I."/>
        </authorList>
    </citation>
    <scope>NUCLEOTIDE SEQUENCE [LARGE SCALE GENOMIC DNA]</scope>
    <source>
        <strain evidence="4">Tucson 15287-2541.00</strain>
    </source>
</reference>
<dbReference type="CDD" id="cd00104">
    <property type="entry name" value="KAZAL_FS"/>
    <property type="match status" value="1"/>
</dbReference>
<evidence type="ECO:0000259" key="2">
    <source>
        <dbReference type="Pfam" id="PF07648"/>
    </source>
</evidence>
<dbReference type="OrthoDB" id="6513408at2759"/>
<accession>B4JQP0</accession>
<dbReference type="InterPro" id="IPR002350">
    <property type="entry name" value="Kazal_dom"/>
</dbReference>
<name>B4JQP0_DROGR</name>
<keyword evidence="4" id="KW-1185">Reference proteome</keyword>
<evidence type="ECO:0000313" key="4">
    <source>
        <dbReference type="Proteomes" id="UP000001070"/>
    </source>
</evidence>
<dbReference type="InParanoid" id="B4JQP0"/>
<evidence type="ECO:0000256" key="1">
    <source>
        <dbReference type="SAM" id="MobiDB-lite"/>
    </source>
</evidence>